<reference evidence="2 3" key="1">
    <citation type="submission" date="2017-10" db="EMBL/GenBank/DDBJ databases">
        <title>A novel species of cold-tolerant Malassezia isolated from bats.</title>
        <authorList>
            <person name="Lorch J.M."/>
            <person name="Palmer J.M."/>
            <person name="Vanderwolf K.J."/>
            <person name="Schmidt K.Z."/>
            <person name="Verant M.L."/>
            <person name="Weller T.J."/>
            <person name="Blehert D.S."/>
        </authorList>
    </citation>
    <scope>NUCLEOTIDE SEQUENCE [LARGE SCALE GENOMIC DNA]</scope>
    <source>
        <strain evidence="2 3">NWHC:44797-103</strain>
    </source>
</reference>
<name>A0A2N1JHE8_9BASI</name>
<dbReference type="AlphaFoldDB" id="A0A2N1JHE8"/>
<organism evidence="2 3">
    <name type="scientific">Malassezia vespertilionis</name>
    <dbReference type="NCBI Taxonomy" id="2020962"/>
    <lineage>
        <taxon>Eukaryota</taxon>
        <taxon>Fungi</taxon>
        <taxon>Dikarya</taxon>
        <taxon>Basidiomycota</taxon>
        <taxon>Ustilaginomycotina</taxon>
        <taxon>Malasseziomycetes</taxon>
        <taxon>Malasseziales</taxon>
        <taxon>Malasseziaceae</taxon>
        <taxon>Malassezia</taxon>
    </lineage>
</organism>
<proteinExistence type="predicted"/>
<evidence type="ECO:0000313" key="3">
    <source>
        <dbReference type="Proteomes" id="UP000232875"/>
    </source>
</evidence>
<feature type="region of interest" description="Disordered" evidence="1">
    <location>
        <begin position="264"/>
        <end position="291"/>
    </location>
</feature>
<feature type="region of interest" description="Disordered" evidence="1">
    <location>
        <begin position="116"/>
        <end position="135"/>
    </location>
</feature>
<gene>
    <name evidence="2" type="ORF">MVES_000083</name>
</gene>
<feature type="compositionally biased region" description="Polar residues" evidence="1">
    <location>
        <begin position="149"/>
        <end position="161"/>
    </location>
</feature>
<evidence type="ECO:0000313" key="2">
    <source>
        <dbReference type="EMBL" id="PKI85974.1"/>
    </source>
</evidence>
<protein>
    <submittedName>
        <fullName evidence="2">Uncharacterized protein</fullName>
    </submittedName>
</protein>
<dbReference type="Proteomes" id="UP000232875">
    <property type="component" value="Unassembled WGS sequence"/>
</dbReference>
<keyword evidence="3" id="KW-1185">Reference proteome</keyword>
<evidence type="ECO:0000256" key="1">
    <source>
        <dbReference type="SAM" id="MobiDB-lite"/>
    </source>
</evidence>
<feature type="region of interest" description="Disordered" evidence="1">
    <location>
        <begin position="146"/>
        <end position="204"/>
    </location>
</feature>
<accession>A0A2N1JHE8</accession>
<dbReference type="EMBL" id="KZ454987">
    <property type="protein sequence ID" value="PKI85974.1"/>
    <property type="molecule type" value="Genomic_DNA"/>
</dbReference>
<sequence>MESLAALRRVQSSNAIPKVKVPLRPTEILRQPAMHKRSASEQSAAPYMPQRTVAVLLRPRSKDADPPNATNTFAFLPMHSEANEHTSMEMVPVMVLGSAGVLEGYIQLPTSFIAPEPPTHEETPEIVPSTSTTPSYLQHRALPPVPDSTYHSRSESPTISPTCDLVEMRPGSTTTALHGELGAPPETPRSNPVLPEHHTPKKPSRAEADEIQFCHTMRAWQSAFHTFDALEKDVQECIDAVPAMLRPHTPSPCAIQGVPITDSCNLSKSPAPRRKGSRMGLLGKDSAPRPAMPLRLSREPEQAVQRGIADVPEDICLESSPETMPQANTPVIQGPPQNLWSAHTDQAQRRGLRHLGKKIATFLTSPIHSEEVHPSEHVRMGRRNVPAALPHHSVFANAQEE</sequence>